<name>A0A317XUP7_9BASI</name>
<reference evidence="1 2" key="1">
    <citation type="journal article" date="2018" name="Mol. Biol. Evol.">
        <title>Broad Genomic Sampling Reveals a Smut Pathogenic Ancestry of the Fungal Clade Ustilaginomycotina.</title>
        <authorList>
            <person name="Kijpornyongpan T."/>
            <person name="Mondo S.J."/>
            <person name="Barry K."/>
            <person name="Sandor L."/>
            <person name="Lee J."/>
            <person name="Lipzen A."/>
            <person name="Pangilinan J."/>
            <person name="LaButti K."/>
            <person name="Hainaut M."/>
            <person name="Henrissat B."/>
            <person name="Grigoriev I.V."/>
            <person name="Spatafora J.W."/>
            <person name="Aime M.C."/>
        </authorList>
    </citation>
    <scope>NUCLEOTIDE SEQUENCE [LARGE SCALE GENOMIC DNA]</scope>
    <source>
        <strain evidence="1 2">MCA 3645</strain>
    </source>
</reference>
<protein>
    <submittedName>
        <fullName evidence="1">Uncharacterized protein</fullName>
    </submittedName>
</protein>
<organism evidence="1 2">
    <name type="scientific">Testicularia cyperi</name>
    <dbReference type="NCBI Taxonomy" id="1882483"/>
    <lineage>
        <taxon>Eukaryota</taxon>
        <taxon>Fungi</taxon>
        <taxon>Dikarya</taxon>
        <taxon>Basidiomycota</taxon>
        <taxon>Ustilaginomycotina</taxon>
        <taxon>Ustilaginomycetes</taxon>
        <taxon>Ustilaginales</taxon>
        <taxon>Anthracoideaceae</taxon>
        <taxon>Testicularia</taxon>
    </lineage>
</organism>
<proteinExistence type="predicted"/>
<dbReference type="EMBL" id="KZ819190">
    <property type="protein sequence ID" value="PWZ01580.1"/>
    <property type="molecule type" value="Genomic_DNA"/>
</dbReference>
<evidence type="ECO:0000313" key="2">
    <source>
        <dbReference type="Proteomes" id="UP000246740"/>
    </source>
</evidence>
<accession>A0A317XUP7</accession>
<dbReference type="InParanoid" id="A0A317XUP7"/>
<sequence length="265" mass="28365">MGQMITSPGARFKLDSPRCHMKRFVAEYCSRIAATFICGDWACSTLLQSFRKQRSAPPIFQMQLAIIKVGTCAFFSEHGVGRGLFLASCTGGDIKGKALRSLLPPPFYPSIQIPAANPVLNTIEMLSGLLFLASLAVIGLANAARIKVDDKIWADWCNINGGARQGYACFHLLPAAVSYEDFAISASYLDAAIFSAGHHYFGVNCKSQPVVQMKNWLLEVTDSDDQGCCGVTLFTANGEAGSSGSGAEAGHIGRACPGQRVDVPF</sequence>
<keyword evidence="2" id="KW-1185">Reference proteome</keyword>
<gene>
    <name evidence="1" type="ORF">BCV70DRAFT_77033</name>
</gene>
<dbReference type="Proteomes" id="UP000246740">
    <property type="component" value="Unassembled WGS sequence"/>
</dbReference>
<evidence type="ECO:0000313" key="1">
    <source>
        <dbReference type="EMBL" id="PWZ01580.1"/>
    </source>
</evidence>
<dbReference type="AlphaFoldDB" id="A0A317XUP7"/>